<gene>
    <name evidence="6" type="ORF">ACAOBT_LOCUS1869</name>
</gene>
<evidence type="ECO:0000256" key="2">
    <source>
        <dbReference type="ARBA" id="ARBA00022692"/>
    </source>
</evidence>
<dbReference type="EMBL" id="CAKOFQ010006668">
    <property type="protein sequence ID" value="CAH1957061.1"/>
    <property type="molecule type" value="Genomic_DNA"/>
</dbReference>
<dbReference type="InterPro" id="IPR028082">
    <property type="entry name" value="Peripla_BP_I"/>
</dbReference>
<dbReference type="Gene3D" id="3.40.50.2300">
    <property type="match status" value="2"/>
</dbReference>
<evidence type="ECO:0000256" key="3">
    <source>
        <dbReference type="ARBA" id="ARBA00022989"/>
    </source>
</evidence>
<name>A0A9P0NXP4_ACAOB</name>
<sequence length="159" mass="18620">MNDYKYHYLFTTFDMETLDLEDFKYNFVNMTAFRIVDIDDLHVKELLRGISKFQTNKNVQPINSSFIEAEAAFMYDSVFVFAVGLQTLDQSHTLKIPNVSCDQEHSWDGGLSLINYINAVSHFPFFIRIKFSERKDSISKFFNILFIFPKCPSLLLEID</sequence>
<keyword evidence="2" id="KW-0812">Transmembrane</keyword>
<protein>
    <recommendedName>
        <fullName evidence="5">Receptor ligand binding region domain-containing protein</fullName>
    </recommendedName>
</protein>
<reference evidence="6" key="1">
    <citation type="submission" date="2022-03" db="EMBL/GenBank/DDBJ databases">
        <authorList>
            <person name="Sayadi A."/>
        </authorList>
    </citation>
    <scope>NUCLEOTIDE SEQUENCE</scope>
</reference>
<dbReference type="OrthoDB" id="5984008at2759"/>
<feature type="domain" description="Receptor ligand binding region" evidence="5">
    <location>
        <begin position="1"/>
        <end position="138"/>
    </location>
</feature>
<dbReference type="SUPFAM" id="SSF53822">
    <property type="entry name" value="Periplasmic binding protein-like I"/>
    <property type="match status" value="1"/>
</dbReference>
<keyword evidence="7" id="KW-1185">Reference proteome</keyword>
<evidence type="ECO:0000313" key="6">
    <source>
        <dbReference type="EMBL" id="CAH1957061.1"/>
    </source>
</evidence>
<evidence type="ECO:0000313" key="7">
    <source>
        <dbReference type="Proteomes" id="UP001152888"/>
    </source>
</evidence>
<proteinExistence type="predicted"/>
<dbReference type="Pfam" id="PF01094">
    <property type="entry name" value="ANF_receptor"/>
    <property type="match status" value="1"/>
</dbReference>
<comment type="subcellular location">
    <subcellularLocation>
        <location evidence="1">Membrane</location>
    </subcellularLocation>
</comment>
<organism evidence="6 7">
    <name type="scientific">Acanthoscelides obtectus</name>
    <name type="common">Bean weevil</name>
    <name type="synonym">Bruchus obtectus</name>
    <dbReference type="NCBI Taxonomy" id="200917"/>
    <lineage>
        <taxon>Eukaryota</taxon>
        <taxon>Metazoa</taxon>
        <taxon>Ecdysozoa</taxon>
        <taxon>Arthropoda</taxon>
        <taxon>Hexapoda</taxon>
        <taxon>Insecta</taxon>
        <taxon>Pterygota</taxon>
        <taxon>Neoptera</taxon>
        <taxon>Endopterygota</taxon>
        <taxon>Coleoptera</taxon>
        <taxon>Polyphaga</taxon>
        <taxon>Cucujiformia</taxon>
        <taxon>Chrysomeloidea</taxon>
        <taxon>Chrysomelidae</taxon>
        <taxon>Bruchinae</taxon>
        <taxon>Bruchini</taxon>
        <taxon>Acanthoscelides</taxon>
    </lineage>
</organism>
<keyword evidence="4" id="KW-0472">Membrane</keyword>
<dbReference type="Proteomes" id="UP001152888">
    <property type="component" value="Unassembled WGS sequence"/>
</dbReference>
<dbReference type="GO" id="GO:0016020">
    <property type="term" value="C:membrane"/>
    <property type="evidence" value="ECO:0007669"/>
    <property type="project" value="UniProtKB-SubCell"/>
</dbReference>
<dbReference type="InterPro" id="IPR001828">
    <property type="entry name" value="ANF_lig-bd_rcpt"/>
</dbReference>
<accession>A0A9P0NXP4</accession>
<evidence type="ECO:0000256" key="4">
    <source>
        <dbReference type="ARBA" id="ARBA00023136"/>
    </source>
</evidence>
<evidence type="ECO:0000256" key="1">
    <source>
        <dbReference type="ARBA" id="ARBA00004370"/>
    </source>
</evidence>
<dbReference type="AlphaFoldDB" id="A0A9P0NXP4"/>
<evidence type="ECO:0000259" key="5">
    <source>
        <dbReference type="Pfam" id="PF01094"/>
    </source>
</evidence>
<comment type="caution">
    <text evidence="6">The sequence shown here is derived from an EMBL/GenBank/DDBJ whole genome shotgun (WGS) entry which is preliminary data.</text>
</comment>
<keyword evidence="3" id="KW-1133">Transmembrane helix</keyword>